<organism evidence="2 3">
    <name type="scientific">Candidatus Glassbacteria bacterium RIFCSPLOWO2_12_FULL_58_11</name>
    <dbReference type="NCBI Taxonomy" id="1817867"/>
    <lineage>
        <taxon>Bacteria</taxon>
        <taxon>Candidatus Glassiibacteriota</taxon>
    </lineage>
</organism>
<dbReference type="PANTHER" id="PTHR43546:SF3">
    <property type="entry name" value="UPF0173 METAL-DEPENDENT HYDROLASE MJ1163"/>
    <property type="match status" value="1"/>
</dbReference>
<dbReference type="GO" id="GO:0016787">
    <property type="term" value="F:hydrolase activity"/>
    <property type="evidence" value="ECO:0007669"/>
    <property type="project" value="UniProtKB-KW"/>
</dbReference>
<dbReference type="SUPFAM" id="SSF56281">
    <property type="entry name" value="Metallo-hydrolase/oxidoreductase"/>
    <property type="match status" value="1"/>
</dbReference>
<dbReference type="InterPro" id="IPR036866">
    <property type="entry name" value="RibonucZ/Hydroxyglut_hydro"/>
</dbReference>
<keyword evidence="2" id="KW-0378">Hydrolase</keyword>
<dbReference type="AlphaFoldDB" id="A0A1F5YYY8"/>
<evidence type="ECO:0000256" key="1">
    <source>
        <dbReference type="SAM" id="SignalP"/>
    </source>
</evidence>
<gene>
    <name evidence="2" type="ORF">A3F83_16835</name>
</gene>
<comment type="caution">
    <text evidence="2">The sequence shown here is derived from an EMBL/GenBank/DDBJ whole genome shotgun (WGS) entry which is preliminary data.</text>
</comment>
<evidence type="ECO:0000313" key="2">
    <source>
        <dbReference type="EMBL" id="OGG05303.1"/>
    </source>
</evidence>
<feature type="chain" id="PRO_5009522706" evidence="1">
    <location>
        <begin position="21"/>
        <end position="245"/>
    </location>
</feature>
<reference evidence="2 3" key="1">
    <citation type="journal article" date="2016" name="Nat. Commun.">
        <title>Thousands of microbial genomes shed light on interconnected biogeochemical processes in an aquifer system.</title>
        <authorList>
            <person name="Anantharaman K."/>
            <person name="Brown C.T."/>
            <person name="Hug L.A."/>
            <person name="Sharon I."/>
            <person name="Castelle C.J."/>
            <person name="Probst A.J."/>
            <person name="Thomas B.C."/>
            <person name="Singh A."/>
            <person name="Wilkins M.J."/>
            <person name="Karaoz U."/>
            <person name="Brodie E.L."/>
            <person name="Williams K.H."/>
            <person name="Hubbard S.S."/>
            <person name="Banfield J.F."/>
        </authorList>
    </citation>
    <scope>NUCLEOTIDE SEQUENCE [LARGE SCALE GENOMIC DNA]</scope>
</reference>
<accession>A0A1F5YYY8</accession>
<name>A0A1F5YYY8_9BACT</name>
<evidence type="ECO:0000313" key="3">
    <source>
        <dbReference type="Proteomes" id="UP000179129"/>
    </source>
</evidence>
<dbReference type="PANTHER" id="PTHR43546">
    <property type="entry name" value="UPF0173 METAL-DEPENDENT HYDROLASE MJ1163-RELATED"/>
    <property type="match status" value="1"/>
</dbReference>
<dbReference type="Proteomes" id="UP000179129">
    <property type="component" value="Unassembled WGS sequence"/>
</dbReference>
<dbReference type="EMBL" id="MFIX01000066">
    <property type="protein sequence ID" value="OGG05303.1"/>
    <property type="molecule type" value="Genomic_DNA"/>
</dbReference>
<protein>
    <submittedName>
        <fullName evidence="2">Metal-dependent hydrolase</fullName>
    </submittedName>
</protein>
<dbReference type="Pfam" id="PF13483">
    <property type="entry name" value="Lactamase_B_3"/>
    <property type="match status" value="1"/>
</dbReference>
<proteinExistence type="predicted"/>
<keyword evidence="1" id="KW-0732">Signal</keyword>
<dbReference type="Gene3D" id="3.60.15.10">
    <property type="entry name" value="Ribonuclease Z/Hydroxyacylglutathione hydrolase-like"/>
    <property type="match status" value="1"/>
</dbReference>
<feature type="signal peptide" evidence="1">
    <location>
        <begin position="1"/>
        <end position="20"/>
    </location>
</feature>
<sequence>MKTLAIFTLALFLLAVTDLAAAEKFQADTISTKGGPLVITFLGHASLYFTFQGQVIHVDPTSREADYSALPKADLALVTHEHGDHLDPEALAKVRKEGTTVLVSRSCAGQVEGAKAIQNGETRQELGLTIEAVPAYNLVHLRDNGRPFHAKGDGNGYVLTFGDKRVYVAGDTENTPEMKQLKNIDIAFLPMNLPYTMTPEMVAEAALAFRPKVLYPYHFGSTDVGLLQALLKDAKDIEVRVRQMK</sequence>
<dbReference type="InterPro" id="IPR050114">
    <property type="entry name" value="UPF0173_UPF0282_UlaG_hydrolase"/>
</dbReference>